<evidence type="ECO:0000256" key="2">
    <source>
        <dbReference type="SAM" id="MobiDB-lite"/>
    </source>
</evidence>
<dbReference type="Pfam" id="PF02714">
    <property type="entry name" value="RSN1_7TM"/>
    <property type="match status" value="1"/>
</dbReference>
<feature type="transmembrane region" description="Helical" evidence="3">
    <location>
        <begin position="1220"/>
        <end position="1244"/>
    </location>
</feature>
<dbReference type="PANTHER" id="PTHR38426:SF1">
    <property type="entry name" value="MAINTENANCE OF TELOMERE CAPPING PROTEIN 4"/>
    <property type="match status" value="1"/>
</dbReference>
<feature type="region of interest" description="Disordered" evidence="2">
    <location>
        <begin position="270"/>
        <end position="315"/>
    </location>
</feature>
<feature type="transmembrane region" description="Helical" evidence="3">
    <location>
        <begin position="1637"/>
        <end position="1657"/>
    </location>
</feature>
<dbReference type="Pfam" id="PF13967">
    <property type="entry name" value="RSN1_TM"/>
    <property type="match status" value="1"/>
</dbReference>
<dbReference type="PANTHER" id="PTHR38426">
    <property type="entry name" value="MAINTENANCE OF TELOMERE CAPPING PROTEIN 4"/>
    <property type="match status" value="1"/>
</dbReference>
<keyword evidence="9" id="KW-1185">Reference proteome</keyword>
<feature type="coiled-coil region" evidence="1">
    <location>
        <begin position="1504"/>
        <end position="1531"/>
    </location>
</feature>
<evidence type="ECO:0000259" key="4">
    <source>
        <dbReference type="Pfam" id="PF02714"/>
    </source>
</evidence>
<feature type="compositionally biased region" description="Basic residues" evidence="2">
    <location>
        <begin position="559"/>
        <end position="568"/>
    </location>
</feature>
<feature type="transmembrane region" description="Helical" evidence="3">
    <location>
        <begin position="1592"/>
        <end position="1617"/>
    </location>
</feature>
<feature type="compositionally biased region" description="Polar residues" evidence="2">
    <location>
        <begin position="36"/>
        <end position="70"/>
    </location>
</feature>
<dbReference type="InterPro" id="IPR027815">
    <property type="entry name" value="CSC1/OSCA1-like_cyt"/>
</dbReference>
<protein>
    <recommendedName>
        <fullName evidence="10">DUF221-domain-containing protein</fullName>
    </recommendedName>
</protein>
<evidence type="ECO:0000259" key="6">
    <source>
        <dbReference type="Pfam" id="PF13967"/>
    </source>
</evidence>
<dbReference type="InterPro" id="IPR032880">
    <property type="entry name" value="CSC1/OSCA1-like_N"/>
</dbReference>
<dbReference type="Proteomes" id="UP000813461">
    <property type="component" value="Unassembled WGS sequence"/>
</dbReference>
<feature type="compositionally biased region" description="Polar residues" evidence="2">
    <location>
        <begin position="862"/>
        <end position="877"/>
    </location>
</feature>
<feature type="compositionally biased region" description="Basic and acidic residues" evidence="2">
    <location>
        <begin position="496"/>
        <end position="513"/>
    </location>
</feature>
<feature type="transmembrane region" description="Helical" evidence="3">
    <location>
        <begin position="1350"/>
        <end position="1369"/>
    </location>
</feature>
<dbReference type="GO" id="GO:0016020">
    <property type="term" value="C:membrane"/>
    <property type="evidence" value="ECO:0007669"/>
    <property type="project" value="InterPro"/>
</dbReference>
<evidence type="ECO:0008006" key="10">
    <source>
        <dbReference type="Google" id="ProtNLM"/>
    </source>
</evidence>
<dbReference type="InterPro" id="IPR022257">
    <property type="entry name" value="PHM7_ext"/>
</dbReference>
<dbReference type="EMBL" id="JAGMVJ010000022">
    <property type="protein sequence ID" value="KAH7073410.1"/>
    <property type="molecule type" value="Genomic_DNA"/>
</dbReference>
<feature type="transmembrane region" description="Helical" evidence="3">
    <location>
        <begin position="1869"/>
        <end position="1888"/>
    </location>
</feature>
<evidence type="ECO:0000313" key="8">
    <source>
        <dbReference type="EMBL" id="KAH7073410.1"/>
    </source>
</evidence>
<evidence type="ECO:0000259" key="7">
    <source>
        <dbReference type="Pfam" id="PF14703"/>
    </source>
</evidence>
<dbReference type="OrthoDB" id="1076608at2759"/>
<feature type="region of interest" description="Disordered" evidence="2">
    <location>
        <begin position="614"/>
        <end position="748"/>
    </location>
</feature>
<evidence type="ECO:0000256" key="1">
    <source>
        <dbReference type="SAM" id="Coils"/>
    </source>
</evidence>
<feature type="region of interest" description="Disordered" evidence="2">
    <location>
        <begin position="1"/>
        <end position="215"/>
    </location>
</feature>
<dbReference type="InterPro" id="IPR003864">
    <property type="entry name" value="CSC1/OSCA1-like_7TM"/>
</dbReference>
<dbReference type="InterPro" id="IPR038769">
    <property type="entry name" value="MTC4"/>
</dbReference>
<feature type="transmembrane region" description="Helical" evidence="3">
    <location>
        <begin position="1299"/>
        <end position="1322"/>
    </location>
</feature>
<evidence type="ECO:0000259" key="5">
    <source>
        <dbReference type="Pfam" id="PF12621"/>
    </source>
</evidence>
<sequence>MSAPSSDGRPSVSSEPSAASSRTLHSRGSGAYVQNGEGSSQRQSFASRSDAGTTNGATSAQSRDSGSPLATESIEEQDFARRRQRARRSGGFLLDSNFPSGPRKTHHQALAEDAKGKRRSRYGELPTSDGQRDNHRRAQDSPTRSPLSRETRTEGRDAPIEASDQLEGAHHEQSNGGLRAGKTRHNHRESPSPVPARDARPKTPQPPAIDPNQLVHMALNLSESRRRNISAGPLLSAQSRVVSGVQRDGSLSNHGAGGSLRQYLNEQRRMSRNMSPVGGKSSPSRHMSSSVQRSGSLAFPGSQMGKDPSPATLARRDKARDYIELRIEYLRLLECLPPLKVDANAPGNFLVSSSNVPGSPHAQLTRVPSYAGKQYDLGRQYNPLQYIRNRRSRARERRPLEHSPDEFANIDEVHDWVDRVEQEAKRPGYRHDDRALLPRLCEDHHGPVEPDKSPRPHKGWVFCPEELLADAYWLEQGDNKTIIENRHGRQIFPPKEAPKPDFLQPRDSKEFNDKRRRSWVEGVAAVVADPVSGGESEKGSERGRRRRLLPAFRADSPRHGKHSRRGSRLRTTVDSESSDSESDSGKRKPRIIVDDDQNTGPLALQLENLLKQQANDGEGKSPAIISPDTPNKWGRDHADKPDNRISRDSLDIPRIGNGYTSMDHPGIFKMPPRVRTNATASGDDNEPRSSFEDLDSTAPNTPLHQRRFPHIGSSFSPPRSRDSSVNRKSKRSKLNPFHSHENSEDHAHHLQHELTVASMEKNPRSRQTSEETQDSGHVGHAIMAAPSAVKSFLGHRKNESTTSLPSPDKIRRRDTQEGQSAVTRFFKGVKHEGSKVGGFVFRRDRPDDDDADLVSDGADYGTDTSAKGSKSQGPTISRTVTNTTVESIAPNRDGRYHIDLPTFKPAHEVGINKDGTLSANDHISRQDRERKNSRSPRFDTLAPPRMDLERVPTNSSINTLEASRSHSQERINKVLARPGGVGLGGLPVTALRDKQGSTERQRSSSRPTLEGKRHWSIADDDTNALRRRNNANIVTQADIARVRALFLCSGVKAKEINRRALIKRSPPPDFLARAAATAGRELVPVSRKEEHVLAAQILMRELETSTRSLSSSTQSFRNNTVKQFTELITELRSKVDTDLMPRIFEGGDLAVRITSEISGQGPLEVKQIVDDIDRMLRARRRRMRWLRGSLGSHAAMDFEPVFIAKNGTGGGSSPKGPSSLAAVAAAFIPTAITAALFTIAFVLIRQKFPKVYFPRTFIGTVPKKDRTPCQSNSYWDWLYTMRVVPDKFMLYHQSLDSYLFLRFLRTLIFICVVGACITWPILMPVNATGGGKATELNRISIGNVKKKKHLYAHAAVAWVFFSFVMFTVARERLWLIGLRQAWNLSKTNARRLSSRTVLFLSAPTATLDEGNMQRFFGKDAVRVWPATKADKLQSLVSSRNSKVEELESAELSLILKVDEKGRKRQSKNRRRTVTYDSLSDGVRKSLRPTHRLKTSPVGKQVDSIDWFRSQIKEKEEEIEKARQSNESVDSQGGAAAVFVEFKTQAAAQRAFQQVASADILSLTPRYTGVLPKEVIWQNLTLAPARRLSQNGVAVALVIATIIFWSIPVSLVGAVSNIGYLAENFKWLAFLNNLPPTIMSLLSGLLPPLLLSLLASYVPNIFRYIFKTFGGEATNTSAELKVLKWYYVFQVLQVFLVTTLASGAAAVASQIAKDPTSVPQLLAEKLPSASNTYLTYFVIQGLSNAPSNVLNYSDVLSFVFFDKFFDKTPRQKYDRFTYLRGMQWGKLFPKYVNFVIIAIAYSCIAPLVLGFAAIGLALFYYSYRYMLLYTVQPKIDTKGHCYTLALQQILTGVYIAELCLIGLFSLRKATGPLVMIVALFFATVVFNFFTNRYFAPLEQYLPADLALEAENDEQTSLLSAAEEGEADALRSSESNIDRISSRTRVPTKVVSPVARFLQPHIFASHTAMKAWIREGDFDPDDIPEYSDEDVKKAYLNPAYTSKTPVVWLAKDPMGVSTNEVKETETAGIKCSDQGAWIDEKGNLRWSVDDFDDIPVFKKSIRW</sequence>
<feature type="domain" description="CSC1/OSCA1-like 7TM region" evidence="4">
    <location>
        <begin position="1593"/>
        <end position="1863"/>
    </location>
</feature>
<dbReference type="Pfam" id="PF12621">
    <property type="entry name" value="PHM7_ext"/>
    <property type="match status" value="1"/>
</dbReference>
<keyword evidence="3" id="KW-1133">Transmembrane helix</keyword>
<feature type="region of interest" description="Disordered" evidence="2">
    <location>
        <begin position="907"/>
        <end position="950"/>
    </location>
</feature>
<keyword evidence="1" id="KW-0175">Coiled coil</keyword>
<feature type="domain" description="CSC1/OSCA1-like N-terminal transmembrane" evidence="6">
    <location>
        <begin position="1223"/>
        <end position="1371"/>
    </location>
</feature>
<evidence type="ECO:0000313" key="9">
    <source>
        <dbReference type="Proteomes" id="UP000813461"/>
    </source>
</evidence>
<feature type="compositionally biased region" description="Basic and acidic residues" evidence="2">
    <location>
        <begin position="633"/>
        <end position="651"/>
    </location>
</feature>
<feature type="compositionally biased region" description="Basic and acidic residues" evidence="2">
    <location>
        <begin position="738"/>
        <end position="748"/>
    </location>
</feature>
<feature type="region of interest" description="Disordered" evidence="2">
    <location>
        <begin position="530"/>
        <end position="599"/>
    </location>
</feature>
<evidence type="ECO:0000256" key="3">
    <source>
        <dbReference type="SAM" id="Phobius"/>
    </source>
</evidence>
<feature type="compositionally biased region" description="Polar residues" evidence="2">
    <location>
        <begin position="281"/>
        <end position="295"/>
    </location>
</feature>
<gene>
    <name evidence="8" type="ORF">FB567DRAFT_573072</name>
</gene>
<keyword evidence="3" id="KW-0812">Transmembrane</keyword>
<feature type="region of interest" description="Disordered" evidence="2">
    <location>
        <begin position="487"/>
        <end position="515"/>
    </location>
</feature>
<feature type="domain" description="CSC1/OSCA1-like cytosolic" evidence="7">
    <location>
        <begin position="1394"/>
        <end position="1578"/>
    </location>
</feature>
<feature type="compositionally biased region" description="Basic and acidic residues" evidence="2">
    <location>
        <begin position="922"/>
        <end position="932"/>
    </location>
</feature>
<name>A0A8K0VTB4_9PLEO</name>
<proteinExistence type="predicted"/>
<feature type="region of interest" description="Disordered" evidence="2">
    <location>
        <begin position="794"/>
        <end position="820"/>
    </location>
</feature>
<accession>A0A8K0VTB4</accession>
<feature type="compositionally biased region" description="Basic and acidic residues" evidence="2">
    <location>
        <begin position="991"/>
        <end position="1002"/>
    </location>
</feature>
<feature type="domain" description="10TM putative phosphate transporter extracellular tail" evidence="5">
    <location>
        <begin position="1955"/>
        <end position="2045"/>
    </location>
</feature>
<keyword evidence="3" id="KW-0472">Membrane</keyword>
<dbReference type="Pfam" id="PF14703">
    <property type="entry name" value="PHM7_cyt"/>
    <property type="match status" value="1"/>
</dbReference>
<feature type="region of interest" description="Disordered" evidence="2">
    <location>
        <begin position="839"/>
        <end position="877"/>
    </location>
</feature>
<feature type="region of interest" description="Disordered" evidence="2">
    <location>
        <begin position="985"/>
        <end position="1012"/>
    </location>
</feature>
<feature type="compositionally biased region" description="Basic and acidic residues" evidence="2">
    <location>
        <begin position="147"/>
        <end position="159"/>
    </location>
</feature>
<feature type="compositionally biased region" description="Basic and acidic residues" evidence="2">
    <location>
        <begin position="130"/>
        <end position="139"/>
    </location>
</feature>
<feature type="compositionally biased region" description="Low complexity" evidence="2">
    <location>
        <begin position="10"/>
        <end position="21"/>
    </location>
</feature>
<feature type="transmembrane region" description="Helical" evidence="3">
    <location>
        <begin position="1841"/>
        <end position="1863"/>
    </location>
</feature>
<comment type="caution">
    <text evidence="8">The sequence shown here is derived from an EMBL/GenBank/DDBJ whole genome shotgun (WGS) entry which is preliminary data.</text>
</comment>
<feature type="transmembrane region" description="Helical" evidence="3">
    <location>
        <begin position="1790"/>
        <end position="1820"/>
    </location>
</feature>
<reference evidence="8" key="1">
    <citation type="journal article" date="2021" name="Nat. Commun.">
        <title>Genetic determinants of endophytism in the Arabidopsis root mycobiome.</title>
        <authorList>
            <person name="Mesny F."/>
            <person name="Miyauchi S."/>
            <person name="Thiergart T."/>
            <person name="Pickel B."/>
            <person name="Atanasova L."/>
            <person name="Karlsson M."/>
            <person name="Huettel B."/>
            <person name="Barry K.W."/>
            <person name="Haridas S."/>
            <person name="Chen C."/>
            <person name="Bauer D."/>
            <person name="Andreopoulos W."/>
            <person name="Pangilinan J."/>
            <person name="LaButti K."/>
            <person name="Riley R."/>
            <person name="Lipzen A."/>
            <person name="Clum A."/>
            <person name="Drula E."/>
            <person name="Henrissat B."/>
            <person name="Kohler A."/>
            <person name="Grigoriev I.V."/>
            <person name="Martin F.M."/>
            <person name="Hacquard S."/>
        </authorList>
    </citation>
    <scope>NUCLEOTIDE SEQUENCE</scope>
    <source>
        <strain evidence="8">MPI-SDFR-AT-0120</strain>
    </source>
</reference>
<organism evidence="8 9">
    <name type="scientific">Paraphoma chrysanthemicola</name>
    <dbReference type="NCBI Taxonomy" id="798071"/>
    <lineage>
        <taxon>Eukaryota</taxon>
        <taxon>Fungi</taxon>
        <taxon>Dikarya</taxon>
        <taxon>Ascomycota</taxon>
        <taxon>Pezizomycotina</taxon>
        <taxon>Dothideomycetes</taxon>
        <taxon>Pleosporomycetidae</taxon>
        <taxon>Pleosporales</taxon>
        <taxon>Pleosporineae</taxon>
        <taxon>Phaeosphaeriaceae</taxon>
        <taxon>Paraphoma</taxon>
    </lineage>
</organism>